<protein>
    <submittedName>
        <fullName evidence="1">Uncharacterized protein</fullName>
    </submittedName>
</protein>
<keyword evidence="2" id="KW-1185">Reference proteome</keyword>
<gene>
    <name evidence="1" type="ORF">RM553_12795</name>
</gene>
<accession>A0ABU3CBJ2</accession>
<reference evidence="1 2" key="1">
    <citation type="submission" date="2023-09" db="EMBL/GenBank/DDBJ databases">
        <authorList>
            <person name="Rey-Velasco X."/>
        </authorList>
    </citation>
    <scope>NUCLEOTIDE SEQUENCE [LARGE SCALE GENOMIC DNA]</scope>
    <source>
        <strain evidence="1 2">F363</strain>
    </source>
</reference>
<evidence type="ECO:0000313" key="2">
    <source>
        <dbReference type="Proteomes" id="UP001262889"/>
    </source>
</evidence>
<dbReference type="RefSeq" id="WP_311535331.1">
    <property type="nucleotide sequence ID" value="NZ_JAVRHQ010000015.1"/>
</dbReference>
<comment type="caution">
    <text evidence="1">The sequence shown here is derived from an EMBL/GenBank/DDBJ whole genome shotgun (WGS) entry which is preliminary data.</text>
</comment>
<sequence>MKKITQKSAFIVSYACQEFKIGKGIIKRHEFPLLVIQNVDEMIKFLCRYTKYAQWQNDDHLAMRQDLKAACWSVEISEMDLLQEEIMTADIMGLHKFYREEYPEHLIHVHRVPMGIQKRRLTNNVDFIP</sequence>
<evidence type="ECO:0000313" key="1">
    <source>
        <dbReference type="EMBL" id="MDT0643713.1"/>
    </source>
</evidence>
<organism evidence="1 2">
    <name type="scientific">Autumnicola tepida</name>
    <dbReference type="NCBI Taxonomy" id="3075595"/>
    <lineage>
        <taxon>Bacteria</taxon>
        <taxon>Pseudomonadati</taxon>
        <taxon>Bacteroidota</taxon>
        <taxon>Flavobacteriia</taxon>
        <taxon>Flavobacteriales</taxon>
        <taxon>Flavobacteriaceae</taxon>
        <taxon>Autumnicola</taxon>
    </lineage>
</organism>
<name>A0ABU3CBJ2_9FLAO</name>
<dbReference type="Proteomes" id="UP001262889">
    <property type="component" value="Unassembled WGS sequence"/>
</dbReference>
<proteinExistence type="predicted"/>
<dbReference type="EMBL" id="JAVRHQ010000015">
    <property type="protein sequence ID" value="MDT0643713.1"/>
    <property type="molecule type" value="Genomic_DNA"/>
</dbReference>